<dbReference type="GO" id="GO:0005829">
    <property type="term" value="C:cytosol"/>
    <property type="evidence" value="ECO:0007669"/>
    <property type="project" value="TreeGrafter"/>
</dbReference>
<dbReference type="InterPro" id="IPR013538">
    <property type="entry name" value="ASHA1/2-like_C"/>
</dbReference>
<feature type="domain" description="Activator of Hsp90 ATPase AHSA1-like N-terminal" evidence="2">
    <location>
        <begin position="13"/>
        <end position="140"/>
    </location>
</feature>
<accession>A0AAV5R946</accession>
<dbReference type="SMART" id="SM01000">
    <property type="entry name" value="Aha1_N"/>
    <property type="match status" value="1"/>
</dbReference>
<dbReference type="Pfam" id="PF09229">
    <property type="entry name" value="Aha1_N"/>
    <property type="match status" value="1"/>
</dbReference>
<dbReference type="Gene3D" id="3.30.530.20">
    <property type="match status" value="1"/>
</dbReference>
<organism evidence="3 4">
    <name type="scientific">Pichia kluyveri</name>
    <name type="common">Yeast</name>
    <dbReference type="NCBI Taxonomy" id="36015"/>
    <lineage>
        <taxon>Eukaryota</taxon>
        <taxon>Fungi</taxon>
        <taxon>Dikarya</taxon>
        <taxon>Ascomycota</taxon>
        <taxon>Saccharomycotina</taxon>
        <taxon>Pichiomycetes</taxon>
        <taxon>Pichiales</taxon>
        <taxon>Pichiaceae</taxon>
        <taxon>Pichia</taxon>
    </lineage>
</organism>
<dbReference type="GO" id="GO:0051087">
    <property type="term" value="F:protein-folding chaperone binding"/>
    <property type="evidence" value="ECO:0007669"/>
    <property type="project" value="InterPro"/>
</dbReference>
<dbReference type="PANTHER" id="PTHR13009:SF22">
    <property type="entry name" value="LD43819P"/>
    <property type="match status" value="1"/>
</dbReference>
<dbReference type="AlphaFoldDB" id="A0AAV5R946"/>
<dbReference type="SUPFAM" id="SSF55961">
    <property type="entry name" value="Bet v1-like"/>
    <property type="match status" value="1"/>
</dbReference>
<dbReference type="InterPro" id="IPR015310">
    <property type="entry name" value="AHSA1-like_N"/>
</dbReference>
<sequence length="334" mass="38007">MVVQNPNNWHWVDKNCIDWARAYFDEKLKDLSVNDENNDTTVSLTSVKSLTGDCEVCQRKGKVISLYDMSLTINYESSTGHKGTITIPEIMYDTEPDEYQFNLDDRIDEKSRLLIRSKLIKEIRKILEDFGPTLINVHGSDIQVDDSQVMSTFTKGNQNLNYMKPVIKEKTTFNKSESSSSKAAETNKSSTPLPAYAQKYNIAKLNLSTEFNTTAEQLYITLLNPERVAMWTRNAPIGIEPRVGAEFKLFGGGIEGKITKLIENKEIEMLWRISSWKEGHYVKILITLDQGNSETIMNVNMNGVPIGEEELVENNFKDKYFRAIKITFGFGAVL</sequence>
<name>A0AAV5R946_PICKL</name>
<dbReference type="PANTHER" id="PTHR13009">
    <property type="entry name" value="HEAT SHOCK PROTEIN 90 HSP90 CO-CHAPERONE AHA-1"/>
    <property type="match status" value="1"/>
</dbReference>
<dbReference type="GO" id="GO:0001671">
    <property type="term" value="F:ATPase activator activity"/>
    <property type="evidence" value="ECO:0007669"/>
    <property type="project" value="InterPro"/>
</dbReference>
<dbReference type="Gene3D" id="3.15.10.20">
    <property type="entry name" value="Activator of Hsp90 ATPase Aha1, N-terminal domain"/>
    <property type="match status" value="1"/>
</dbReference>
<reference evidence="3 4" key="1">
    <citation type="journal article" date="2023" name="Elife">
        <title>Identification of key yeast species and microbe-microbe interactions impacting larval growth of Drosophila in the wild.</title>
        <authorList>
            <person name="Mure A."/>
            <person name="Sugiura Y."/>
            <person name="Maeda R."/>
            <person name="Honda K."/>
            <person name="Sakurai N."/>
            <person name="Takahashi Y."/>
            <person name="Watada M."/>
            <person name="Katoh T."/>
            <person name="Gotoh A."/>
            <person name="Gotoh Y."/>
            <person name="Taniguchi I."/>
            <person name="Nakamura K."/>
            <person name="Hayashi T."/>
            <person name="Katayama T."/>
            <person name="Uemura T."/>
            <person name="Hattori Y."/>
        </authorList>
    </citation>
    <scope>NUCLEOTIDE SEQUENCE [LARGE SCALE GENOMIC DNA]</scope>
    <source>
        <strain evidence="3 4">PK-24</strain>
    </source>
</reference>
<dbReference type="InterPro" id="IPR036338">
    <property type="entry name" value="Aha1"/>
</dbReference>
<evidence type="ECO:0000256" key="1">
    <source>
        <dbReference type="ARBA" id="ARBA00006817"/>
    </source>
</evidence>
<dbReference type="InterPro" id="IPR023393">
    <property type="entry name" value="START-like_dom_sf"/>
</dbReference>
<dbReference type="Pfam" id="PF08327">
    <property type="entry name" value="AHSA1"/>
    <property type="match status" value="1"/>
</dbReference>
<evidence type="ECO:0000259" key="2">
    <source>
        <dbReference type="SMART" id="SM01000"/>
    </source>
</evidence>
<comment type="caution">
    <text evidence="3">The sequence shown here is derived from an EMBL/GenBank/DDBJ whole genome shotgun (WGS) entry which is preliminary data.</text>
</comment>
<dbReference type="Proteomes" id="UP001378960">
    <property type="component" value="Unassembled WGS sequence"/>
</dbReference>
<comment type="similarity">
    <text evidence="1">Belongs to the AHA1 family.</text>
</comment>
<keyword evidence="4" id="KW-1185">Reference proteome</keyword>
<dbReference type="GO" id="GO:0006457">
    <property type="term" value="P:protein folding"/>
    <property type="evidence" value="ECO:0007669"/>
    <property type="project" value="TreeGrafter"/>
</dbReference>
<protein>
    <submittedName>
        <fullName evidence="3">Aha1 protein</fullName>
    </submittedName>
</protein>
<evidence type="ECO:0000313" key="4">
    <source>
        <dbReference type="Proteomes" id="UP001378960"/>
    </source>
</evidence>
<evidence type="ECO:0000313" key="3">
    <source>
        <dbReference type="EMBL" id="GMM47149.1"/>
    </source>
</evidence>
<dbReference type="SUPFAM" id="SSF103111">
    <property type="entry name" value="Activator of Hsp90 ATPase, Aha1"/>
    <property type="match status" value="1"/>
</dbReference>
<proteinExistence type="inferred from homology"/>
<dbReference type="CDD" id="cd08892">
    <property type="entry name" value="SRPBCC_Aha1"/>
    <property type="match status" value="1"/>
</dbReference>
<dbReference type="EMBL" id="BTGB01000005">
    <property type="protein sequence ID" value="GMM47149.1"/>
    <property type="molecule type" value="Genomic_DNA"/>
</dbReference>
<gene>
    <name evidence="3" type="ORF">DAPK24_037240</name>
</gene>